<evidence type="ECO:0000256" key="3">
    <source>
        <dbReference type="SAM" id="Phobius"/>
    </source>
</evidence>
<feature type="region of interest" description="Disordered" evidence="2">
    <location>
        <begin position="495"/>
        <end position="515"/>
    </location>
</feature>
<keyword evidence="1" id="KW-0175">Coiled coil</keyword>
<feature type="compositionally biased region" description="Basic and acidic residues" evidence="2">
    <location>
        <begin position="641"/>
        <end position="682"/>
    </location>
</feature>
<dbReference type="Proteomes" id="UP001378546">
    <property type="component" value="Chromosome"/>
</dbReference>
<feature type="region of interest" description="Disordered" evidence="2">
    <location>
        <begin position="44"/>
        <end position="117"/>
    </location>
</feature>
<keyword evidence="3" id="KW-0472">Membrane</keyword>
<evidence type="ECO:0000313" key="4">
    <source>
        <dbReference type="EMBL" id="BDT64492.1"/>
    </source>
</evidence>
<feature type="compositionally biased region" description="Polar residues" evidence="2">
    <location>
        <begin position="826"/>
        <end position="840"/>
    </location>
</feature>
<sequence>MKELHARVEAGLAQAKAVLENPNSSQEEVNAQVQAMKTLTEEVNKALAGGLTSPAQLGEGSGATQSEPSPTPKRGRGRRGQLTPPATPAPAENQEAKETEEEATDYTNGQGSYPLSDKIHKLLQELKTSTENPEQIQKLKEAYDKLNEALQTKEDGLVNQDVFNAALEEYKKATQLKNGVEKGISDSPKSRKARASSSLRVGKVRPGRDEYSNYPEDTIGDYKLQGYGVSFKAMSDGKTIREISITGIEGLNLTVSKSGEGTSVARLKLTGDIPRTEFGVRKYTVKAVDSSGHEQIYQGVFRFPVPKASFITTNKQLEGKAGTIPQDPTYQDVTKYIQAKLPGPVNQKNVPDGAELRVYLVRGGRNYDGYDVQIPHARGFTKIADGLPNSQGVVTFTPDRFKKYGVDKLGTDELKLVAMIVRSGTDTPLDGEGAISLLSDTGIRATVDKSNLSTKTQELETELNKPVSLDGKTEDSKRAYEQAKEAAKRAVAKAKEVQQDGTATEDKVREAESGLAQAKTGLETAKNGLRNVDKSNLSTKTQELETELNKPVSLDGKTEDSKRAYEQAKEAAKRAVAKAKEVQQDGTATEDKVREAESGLAQAKTGLETAKNGLRNVDKSNLSTKTQELETELNKPVSLDGKTEDSKRAYEQAKEAAKRAVAKAKEVQQDGTATEDKVREAESGLAQAKTGLETAKNGLRNVDKNGSQTPASPSDTAQSGTSPVAPPSATRNRRTPPRRARRSVGFVGNSQTGTNPTTVDKSELRTLVEDLERRLQDLAGLSPEVLEEAQRILGEAQAALDNENLTAQELADLLAKVRQVLNSLQTGTSADKSQSASNLNKEAESTKGAKNETEVPLYGVLGAAVLSLLGALLFAVARKKSSQLDKLSRELHQLVVELEASDKDKKVLNKAKKLADEARLFVDSHQKDSQKEAELISEIKTVLSQLKEEV</sequence>
<feature type="compositionally biased region" description="Basic residues" evidence="2">
    <location>
        <begin position="731"/>
        <end position="742"/>
    </location>
</feature>
<protein>
    <recommendedName>
        <fullName evidence="6">Surface anchored protein</fullName>
    </recommendedName>
</protein>
<feature type="compositionally biased region" description="Polar residues" evidence="2">
    <location>
        <begin position="704"/>
        <end position="722"/>
    </location>
</feature>
<dbReference type="EMBL" id="AP026968">
    <property type="protein sequence ID" value="BDT64492.1"/>
    <property type="molecule type" value="Genomic_DNA"/>
</dbReference>
<feature type="compositionally biased region" description="Basic and acidic residues" evidence="2">
    <location>
        <begin position="495"/>
        <end position="512"/>
    </location>
</feature>
<organism evidence="4 5">
    <name type="scientific">Streptococcus parapneumoniae</name>
    <dbReference type="NCBI Taxonomy" id="2993430"/>
    <lineage>
        <taxon>Bacteria</taxon>
        <taxon>Bacillati</taxon>
        <taxon>Bacillota</taxon>
        <taxon>Bacilli</taxon>
        <taxon>Lactobacillales</taxon>
        <taxon>Streptococcaceae</taxon>
        <taxon>Streptococcus</taxon>
        <taxon>Streptococcus thalassemiae group</taxon>
    </lineage>
</organism>
<evidence type="ECO:0000256" key="1">
    <source>
        <dbReference type="SAM" id="Coils"/>
    </source>
</evidence>
<name>A0ABM8CGB0_9STRE</name>
<reference evidence="4 5" key="1">
    <citation type="submission" date="2022-11" db="EMBL/GenBank/DDBJ databases">
        <title>Complete genome sequence of alpha-hemolytic streptococci isolated from Japan.</title>
        <authorList>
            <person name="Morita M."/>
            <person name="Chang B."/>
            <person name="Akeda Y."/>
        </authorList>
    </citation>
    <scope>NUCLEOTIDE SEQUENCE [LARGE SCALE GENOMIC DNA]</scope>
    <source>
        <strain evidence="4 5">SP4011</strain>
    </source>
</reference>
<feature type="region of interest" description="Disordered" evidence="2">
    <location>
        <begin position="456"/>
        <end position="477"/>
    </location>
</feature>
<feature type="region of interest" description="Disordered" evidence="2">
    <location>
        <begin position="181"/>
        <end position="212"/>
    </location>
</feature>
<keyword evidence="5" id="KW-1185">Reference proteome</keyword>
<dbReference type="RefSeq" id="WP_338620150.1">
    <property type="nucleotide sequence ID" value="NZ_AP026968.1"/>
</dbReference>
<feature type="coiled-coil region" evidence="1">
    <location>
        <begin position="877"/>
        <end position="904"/>
    </location>
</feature>
<keyword evidence="3" id="KW-0812">Transmembrane</keyword>
<accession>A0ABM8CGB0</accession>
<dbReference type="Gene3D" id="1.20.1270.70">
    <property type="entry name" value="Designed single chain three-helix bundle"/>
    <property type="match status" value="1"/>
</dbReference>
<feature type="region of interest" description="Disordered" evidence="2">
    <location>
        <begin position="826"/>
        <end position="850"/>
    </location>
</feature>
<evidence type="ECO:0000256" key="2">
    <source>
        <dbReference type="SAM" id="MobiDB-lite"/>
    </source>
</evidence>
<proteinExistence type="predicted"/>
<evidence type="ECO:0008006" key="6">
    <source>
        <dbReference type="Google" id="ProtNLM"/>
    </source>
</evidence>
<feature type="region of interest" description="Disordered" evidence="2">
    <location>
        <begin position="613"/>
        <end position="761"/>
    </location>
</feature>
<feature type="region of interest" description="Disordered" evidence="2">
    <location>
        <begin position="534"/>
        <end position="560"/>
    </location>
</feature>
<dbReference type="Pfam" id="PF07554">
    <property type="entry name" value="FIVAR"/>
    <property type="match status" value="5"/>
</dbReference>
<feature type="coiled-coil region" evidence="1">
    <location>
        <begin position="761"/>
        <end position="806"/>
    </location>
</feature>
<gene>
    <name evidence="4" type="ORF">SP4011_09090</name>
</gene>
<evidence type="ECO:0000313" key="5">
    <source>
        <dbReference type="Proteomes" id="UP001378546"/>
    </source>
</evidence>
<keyword evidence="3" id="KW-1133">Transmembrane helix</keyword>
<feature type="compositionally biased region" description="Basic and acidic residues" evidence="2">
    <location>
        <begin position="841"/>
        <end position="850"/>
    </location>
</feature>
<feature type="transmembrane region" description="Helical" evidence="3">
    <location>
        <begin position="855"/>
        <end position="877"/>
    </location>
</feature>
<feature type="compositionally biased region" description="Polar residues" evidence="2">
    <location>
        <begin position="748"/>
        <end position="759"/>
    </location>
</feature>